<reference evidence="6" key="1">
    <citation type="journal article" date="2019" name="PLoS Negl. Trop. Dis.">
        <title>Revisiting the worldwide diversity of Leptospira species in the environment.</title>
        <authorList>
            <person name="Vincent A.T."/>
            <person name="Schiettekatte O."/>
            <person name="Bourhy P."/>
            <person name="Veyrier F.J."/>
            <person name="Picardeau M."/>
        </authorList>
    </citation>
    <scope>NUCLEOTIDE SEQUENCE [LARGE SCALE GENOMIC DNA]</scope>
    <source>
        <strain evidence="6">201300427</strain>
    </source>
</reference>
<keyword evidence="3 5" id="KW-1133">Transmembrane helix</keyword>
<evidence type="ECO:0000256" key="1">
    <source>
        <dbReference type="ARBA" id="ARBA00004141"/>
    </source>
</evidence>
<evidence type="ECO:0000313" key="7">
    <source>
        <dbReference type="Proteomes" id="UP000298058"/>
    </source>
</evidence>
<dbReference type="AlphaFoldDB" id="A0A4R9M775"/>
<keyword evidence="4 5" id="KW-0472">Membrane</keyword>
<dbReference type="EMBL" id="RQHW01000013">
    <property type="protein sequence ID" value="TGN20488.1"/>
    <property type="molecule type" value="Genomic_DNA"/>
</dbReference>
<dbReference type="Proteomes" id="UP000298058">
    <property type="component" value="Unassembled WGS sequence"/>
</dbReference>
<dbReference type="RefSeq" id="WP_135759352.1">
    <property type="nucleotide sequence ID" value="NZ_RQHW01000013.1"/>
</dbReference>
<dbReference type="NCBIfam" id="TIGR00785">
    <property type="entry name" value="dass"/>
    <property type="match status" value="1"/>
</dbReference>
<evidence type="ECO:0000313" key="6">
    <source>
        <dbReference type="EMBL" id="TGN20488.1"/>
    </source>
</evidence>
<accession>A0A4R9M775</accession>
<evidence type="ECO:0000256" key="5">
    <source>
        <dbReference type="SAM" id="Phobius"/>
    </source>
</evidence>
<feature type="transmembrane region" description="Helical" evidence="5">
    <location>
        <begin position="42"/>
        <end position="68"/>
    </location>
</feature>
<feature type="transmembrane region" description="Helical" evidence="5">
    <location>
        <begin position="210"/>
        <end position="237"/>
    </location>
</feature>
<keyword evidence="2 5" id="KW-0812">Transmembrane</keyword>
<feature type="transmembrane region" description="Helical" evidence="5">
    <location>
        <begin position="124"/>
        <end position="150"/>
    </location>
</feature>
<sequence length="459" mass="50022">MVIISILICTIIILPSYFGFYQSWLGLTPPQEINLVIALVSAYLWLTEVIPLYVTGFLILFLELFWLIPVWGDGAPKPNVFLSCYFSETILLFLGGFVISQGIANYRLDESMARFVIRETKGSSFLLLLGLGFATGFLSCWMNNTATTAMMLGLVAPMMKNLETESHLRKAVLFVVPFSANLGGIGTPVGTLPNVIGIGYMKEKGFEVGFLPWMGFGMPVFLISVFALCLILYWFYLRKNPEQSDRLSAPSEKKNQDVQIQTKVSLFIIALTILGWMTSDLHKISNGTVALFPVILFFGLKLLSLEDFRSLSWDVLILMGGGIALGKAMEETGLAKYFISLLSLSGKSSLSLFVIFSLMSLGLSCFLSNTSVANLILPITMGLPAEVILPAALGATIGASLAMPFPISTPPNALAFSYGGIRSWEMARIGGLVSIVSVIVFIVLGGSILHGMGWVDFSK</sequence>
<organism evidence="6 7">
    <name type="scientific">Leptospira idonii</name>
    <dbReference type="NCBI Taxonomy" id="1193500"/>
    <lineage>
        <taxon>Bacteria</taxon>
        <taxon>Pseudomonadati</taxon>
        <taxon>Spirochaetota</taxon>
        <taxon>Spirochaetia</taxon>
        <taxon>Leptospirales</taxon>
        <taxon>Leptospiraceae</taxon>
        <taxon>Leptospira</taxon>
    </lineage>
</organism>
<dbReference type="GO" id="GO:0005886">
    <property type="term" value="C:plasma membrane"/>
    <property type="evidence" value="ECO:0007669"/>
    <property type="project" value="TreeGrafter"/>
</dbReference>
<protein>
    <submittedName>
        <fullName evidence="6">SLC13/DASS family transporter</fullName>
    </submittedName>
</protein>
<feature type="transmembrane region" description="Helical" evidence="5">
    <location>
        <begin position="387"/>
        <end position="407"/>
    </location>
</feature>
<comment type="subcellular location">
    <subcellularLocation>
        <location evidence="1">Membrane</location>
        <topology evidence="1">Multi-pass membrane protein</topology>
    </subcellularLocation>
</comment>
<feature type="transmembrane region" description="Helical" evidence="5">
    <location>
        <begin position="284"/>
        <end position="304"/>
    </location>
</feature>
<proteinExistence type="predicted"/>
<feature type="transmembrane region" description="Helical" evidence="5">
    <location>
        <begin position="80"/>
        <end position="104"/>
    </location>
</feature>
<dbReference type="Pfam" id="PF00939">
    <property type="entry name" value="Na_sulph_symp"/>
    <property type="match status" value="1"/>
</dbReference>
<feature type="transmembrane region" description="Helical" evidence="5">
    <location>
        <begin position="171"/>
        <end position="190"/>
    </location>
</feature>
<feature type="transmembrane region" description="Helical" evidence="5">
    <location>
        <begin position="427"/>
        <end position="449"/>
    </location>
</feature>
<dbReference type="PANTHER" id="PTHR10283:SF92">
    <property type="entry name" value="LOW-AFFINITY PHOSPHATE TRANSPORTER PHO91"/>
    <property type="match status" value="1"/>
</dbReference>
<gene>
    <name evidence="6" type="ORF">EHS15_04580</name>
</gene>
<evidence type="ECO:0000256" key="4">
    <source>
        <dbReference type="ARBA" id="ARBA00023136"/>
    </source>
</evidence>
<feature type="transmembrane region" description="Helical" evidence="5">
    <location>
        <begin position="349"/>
        <end position="367"/>
    </location>
</feature>
<name>A0A4R9M775_9LEPT</name>
<feature type="transmembrane region" description="Helical" evidence="5">
    <location>
        <begin position="258"/>
        <end position="278"/>
    </location>
</feature>
<evidence type="ECO:0000256" key="2">
    <source>
        <dbReference type="ARBA" id="ARBA00022692"/>
    </source>
</evidence>
<dbReference type="InterPro" id="IPR001898">
    <property type="entry name" value="SLC13A/DASS"/>
</dbReference>
<dbReference type="GO" id="GO:0005315">
    <property type="term" value="F:phosphate transmembrane transporter activity"/>
    <property type="evidence" value="ECO:0007669"/>
    <property type="project" value="TreeGrafter"/>
</dbReference>
<keyword evidence="7" id="KW-1185">Reference proteome</keyword>
<dbReference type="PANTHER" id="PTHR10283">
    <property type="entry name" value="SOLUTE CARRIER FAMILY 13 MEMBER"/>
    <property type="match status" value="1"/>
</dbReference>
<evidence type="ECO:0000256" key="3">
    <source>
        <dbReference type="ARBA" id="ARBA00022989"/>
    </source>
</evidence>
<comment type="caution">
    <text evidence="6">The sequence shown here is derived from an EMBL/GenBank/DDBJ whole genome shotgun (WGS) entry which is preliminary data.</text>
</comment>
<dbReference type="OrthoDB" id="37272at2"/>